<organism evidence="2 3">
    <name type="scientific">Pseudoduganella buxea</name>
    <dbReference type="NCBI Taxonomy" id="1949069"/>
    <lineage>
        <taxon>Bacteria</taxon>
        <taxon>Pseudomonadati</taxon>
        <taxon>Pseudomonadota</taxon>
        <taxon>Betaproteobacteria</taxon>
        <taxon>Burkholderiales</taxon>
        <taxon>Oxalobacteraceae</taxon>
        <taxon>Telluria group</taxon>
        <taxon>Pseudoduganella</taxon>
    </lineage>
</organism>
<dbReference type="EMBL" id="BMKG01000008">
    <property type="protein sequence ID" value="GGB99481.1"/>
    <property type="molecule type" value="Genomic_DNA"/>
</dbReference>
<name>A0ABQ1KIH1_9BURK</name>
<comment type="caution">
    <text evidence="2">The sequence shown here is derived from an EMBL/GenBank/DDBJ whole genome shotgun (WGS) entry which is preliminary data.</text>
</comment>
<dbReference type="Proteomes" id="UP000622638">
    <property type="component" value="Unassembled WGS sequence"/>
</dbReference>
<sequence length="105" mass="11779">MPTHGPAADPQRTPWATERSSCRAPRADRRGGGIGFFRLAAQPIAALARAWLELFEWMHVDGFLSQSVARVEILSMNGSLLSQFRAAISLFFDSTVRNYWSLRRA</sequence>
<feature type="region of interest" description="Disordered" evidence="1">
    <location>
        <begin position="1"/>
        <end position="30"/>
    </location>
</feature>
<evidence type="ECO:0000313" key="2">
    <source>
        <dbReference type="EMBL" id="GGB99481.1"/>
    </source>
</evidence>
<evidence type="ECO:0000256" key="1">
    <source>
        <dbReference type="SAM" id="MobiDB-lite"/>
    </source>
</evidence>
<keyword evidence="3" id="KW-1185">Reference proteome</keyword>
<accession>A0ABQ1KIH1</accession>
<gene>
    <name evidence="2" type="ORF">GCM10011572_21760</name>
</gene>
<protein>
    <submittedName>
        <fullName evidence="2">Uncharacterized protein</fullName>
    </submittedName>
</protein>
<evidence type="ECO:0000313" key="3">
    <source>
        <dbReference type="Proteomes" id="UP000622638"/>
    </source>
</evidence>
<proteinExistence type="predicted"/>
<reference evidence="3" key="1">
    <citation type="journal article" date="2019" name="Int. J. Syst. Evol. Microbiol.">
        <title>The Global Catalogue of Microorganisms (GCM) 10K type strain sequencing project: providing services to taxonomists for standard genome sequencing and annotation.</title>
        <authorList>
            <consortium name="The Broad Institute Genomics Platform"/>
            <consortium name="The Broad Institute Genome Sequencing Center for Infectious Disease"/>
            <person name="Wu L."/>
            <person name="Ma J."/>
        </authorList>
    </citation>
    <scope>NUCLEOTIDE SEQUENCE [LARGE SCALE GENOMIC DNA]</scope>
    <source>
        <strain evidence="3">CGMCC 1.15931</strain>
    </source>
</reference>